<comment type="caution">
    <text evidence="4">The sequence shown here is derived from an EMBL/GenBank/DDBJ whole genome shotgun (WGS) entry which is preliminary data.</text>
</comment>
<keyword evidence="3" id="KW-0472">Membrane</keyword>
<reference evidence="4 5" key="1">
    <citation type="journal article" date="2018" name="Sci. Rep.">
        <title>Genome sequence of the cauliflower mushroom Sparassis crispa (Hanabiratake) and its association with beneficial usage.</title>
        <authorList>
            <person name="Kiyama R."/>
            <person name="Furutani Y."/>
            <person name="Kawaguchi K."/>
            <person name="Nakanishi T."/>
        </authorList>
    </citation>
    <scope>NUCLEOTIDE SEQUENCE [LARGE SCALE GENOMIC DNA]</scope>
</reference>
<evidence type="ECO:0000313" key="5">
    <source>
        <dbReference type="Proteomes" id="UP000287166"/>
    </source>
</evidence>
<keyword evidence="3" id="KW-0812">Transmembrane</keyword>
<dbReference type="GeneID" id="38784466"/>
<proteinExistence type="predicted"/>
<sequence length="322" mass="35061">MGLNGVIVQKYCVQALAAVGAIVLARGAFNYLSFAYFYLLRPSSLAKYFHGAPAYALVTGASDGIGKAVARELYDKGFNVILHGRSEEKTRQVADEIRERRAGDVRYFIADASEPKQDFEAMLKSYKDCNITLVVHNVGGSRIHERVDSMSESSVISTIHLNAIFPLLLTRALLPRLRSSAKYGPVMVQFVGSVTADMSPAGVAVYGASKAFIRAVTRGLDNDERTWGQPSGVRFSYLSVASVVTSSNRGDVTTSAPSADQFAKALVSSIGCGYRSYAPWMVHAATLWVLGAVREGVVDNMMIKEMKKVREKQDFYDGVASE</sequence>
<organism evidence="4 5">
    <name type="scientific">Sparassis crispa</name>
    <dbReference type="NCBI Taxonomy" id="139825"/>
    <lineage>
        <taxon>Eukaryota</taxon>
        <taxon>Fungi</taxon>
        <taxon>Dikarya</taxon>
        <taxon>Basidiomycota</taxon>
        <taxon>Agaricomycotina</taxon>
        <taxon>Agaricomycetes</taxon>
        <taxon>Polyporales</taxon>
        <taxon>Sparassidaceae</taxon>
        <taxon>Sparassis</taxon>
    </lineage>
</organism>
<dbReference type="InterPro" id="IPR002347">
    <property type="entry name" value="SDR_fam"/>
</dbReference>
<dbReference type="Gene3D" id="3.40.50.720">
    <property type="entry name" value="NAD(P)-binding Rossmann-like Domain"/>
    <property type="match status" value="1"/>
</dbReference>
<dbReference type="PRINTS" id="PR00081">
    <property type="entry name" value="GDHRDH"/>
</dbReference>
<gene>
    <name evidence="4" type="ORF">SCP_1102260</name>
</gene>
<dbReference type="GO" id="GO:0016491">
    <property type="term" value="F:oxidoreductase activity"/>
    <property type="evidence" value="ECO:0007669"/>
    <property type="project" value="UniProtKB-KW"/>
</dbReference>
<dbReference type="GO" id="GO:0005783">
    <property type="term" value="C:endoplasmic reticulum"/>
    <property type="evidence" value="ECO:0007669"/>
    <property type="project" value="TreeGrafter"/>
</dbReference>
<dbReference type="RefSeq" id="XP_027618462.1">
    <property type="nucleotide sequence ID" value="XM_027762661.1"/>
</dbReference>
<evidence type="ECO:0000313" key="4">
    <source>
        <dbReference type="EMBL" id="GBE87549.1"/>
    </source>
</evidence>
<dbReference type="PANTHER" id="PTHR43086">
    <property type="entry name" value="VERY-LONG-CHAIN 3-OXOOACYL-COA REDUCTASE"/>
    <property type="match status" value="1"/>
</dbReference>
<dbReference type="InParanoid" id="A0A401GZI0"/>
<keyword evidence="2" id="KW-0560">Oxidoreductase</keyword>
<dbReference type="STRING" id="139825.A0A401GZI0"/>
<dbReference type="Proteomes" id="UP000287166">
    <property type="component" value="Unassembled WGS sequence"/>
</dbReference>
<dbReference type="EMBL" id="BFAD01000011">
    <property type="protein sequence ID" value="GBE87549.1"/>
    <property type="molecule type" value="Genomic_DNA"/>
</dbReference>
<dbReference type="AlphaFoldDB" id="A0A401GZI0"/>
<keyword evidence="5" id="KW-1185">Reference proteome</keyword>
<evidence type="ECO:0000256" key="1">
    <source>
        <dbReference type="ARBA" id="ARBA00022857"/>
    </source>
</evidence>
<evidence type="ECO:0000256" key="2">
    <source>
        <dbReference type="ARBA" id="ARBA00023002"/>
    </source>
</evidence>
<keyword evidence="3" id="KW-1133">Transmembrane helix</keyword>
<dbReference type="GO" id="GO:0030497">
    <property type="term" value="P:fatty acid elongation"/>
    <property type="evidence" value="ECO:0007669"/>
    <property type="project" value="TreeGrafter"/>
</dbReference>
<protein>
    <submittedName>
        <fullName evidence="4">Very-long-chain 3-oxoacyl-CoA reductase</fullName>
    </submittedName>
</protein>
<dbReference type="InterPro" id="IPR036291">
    <property type="entry name" value="NAD(P)-bd_dom_sf"/>
</dbReference>
<dbReference type="PANTHER" id="PTHR43086:SF2">
    <property type="entry name" value="HYDROXYSTEROID DEHYDROGENASE-LIKE PROTEIN 1"/>
    <property type="match status" value="1"/>
</dbReference>
<dbReference type="SUPFAM" id="SSF51735">
    <property type="entry name" value="NAD(P)-binding Rossmann-fold domains"/>
    <property type="match status" value="1"/>
</dbReference>
<dbReference type="OrthoDB" id="47007at2759"/>
<accession>A0A401GZI0</accession>
<dbReference type="Pfam" id="PF00106">
    <property type="entry name" value="adh_short"/>
    <property type="match status" value="1"/>
</dbReference>
<feature type="transmembrane region" description="Helical" evidence="3">
    <location>
        <begin position="12"/>
        <end position="39"/>
    </location>
</feature>
<name>A0A401GZI0_9APHY</name>
<keyword evidence="1" id="KW-0521">NADP</keyword>
<evidence type="ECO:0000256" key="3">
    <source>
        <dbReference type="SAM" id="Phobius"/>
    </source>
</evidence>